<protein>
    <recommendedName>
        <fullName evidence="3">acid phosphatase</fullName>
        <ecNumber evidence="3">3.1.3.2</ecNumber>
    </recommendedName>
</protein>
<dbReference type="PROSITE" id="PS00616">
    <property type="entry name" value="HIS_ACID_PHOSPHAT_1"/>
    <property type="match status" value="1"/>
</dbReference>
<dbReference type="InterPro" id="IPR033379">
    <property type="entry name" value="Acid_Pase_AS"/>
</dbReference>
<evidence type="ECO:0000256" key="7">
    <source>
        <dbReference type="ARBA" id="ARBA00023180"/>
    </source>
</evidence>
<dbReference type="InterPro" id="IPR029033">
    <property type="entry name" value="His_PPase_superfam"/>
</dbReference>
<feature type="chain" id="PRO_5043311020" description="acid phosphatase" evidence="8">
    <location>
        <begin position="19"/>
        <end position="385"/>
    </location>
</feature>
<dbReference type="PROSITE" id="PS00778">
    <property type="entry name" value="HIS_ACID_PHOSPHAT_2"/>
    <property type="match status" value="1"/>
</dbReference>
<keyword evidence="5" id="KW-0378">Hydrolase</keyword>
<evidence type="ECO:0000313" key="10">
    <source>
        <dbReference type="Proteomes" id="UP000019118"/>
    </source>
</evidence>
<evidence type="ECO:0000256" key="3">
    <source>
        <dbReference type="ARBA" id="ARBA00012646"/>
    </source>
</evidence>
<dbReference type="EnsemblMetazoa" id="XM_019913981.1">
    <property type="protein sequence ID" value="XP_019769540.1"/>
    <property type="gene ID" value="LOC109544009"/>
</dbReference>
<organism evidence="9 10">
    <name type="scientific">Dendroctonus ponderosae</name>
    <name type="common">Mountain pine beetle</name>
    <dbReference type="NCBI Taxonomy" id="77166"/>
    <lineage>
        <taxon>Eukaryota</taxon>
        <taxon>Metazoa</taxon>
        <taxon>Ecdysozoa</taxon>
        <taxon>Arthropoda</taxon>
        <taxon>Hexapoda</taxon>
        <taxon>Insecta</taxon>
        <taxon>Pterygota</taxon>
        <taxon>Neoptera</taxon>
        <taxon>Endopterygota</taxon>
        <taxon>Coleoptera</taxon>
        <taxon>Polyphaga</taxon>
        <taxon>Cucujiformia</taxon>
        <taxon>Curculionidae</taxon>
        <taxon>Scolytinae</taxon>
        <taxon>Dendroctonus</taxon>
    </lineage>
</organism>
<feature type="signal peptide" evidence="8">
    <location>
        <begin position="1"/>
        <end position="18"/>
    </location>
</feature>
<keyword evidence="10" id="KW-1185">Reference proteome</keyword>
<keyword evidence="6" id="KW-1015">Disulfide bond</keyword>
<gene>
    <name evidence="9" type="primary">109544009</name>
</gene>
<reference evidence="9" key="2">
    <citation type="submission" date="2024-08" db="UniProtKB">
        <authorList>
            <consortium name="EnsemblMetazoa"/>
        </authorList>
    </citation>
    <scope>IDENTIFICATION</scope>
</reference>
<comment type="similarity">
    <text evidence="2">Belongs to the histidine acid phosphatase family.</text>
</comment>
<proteinExistence type="inferred from homology"/>
<evidence type="ECO:0000256" key="2">
    <source>
        <dbReference type="ARBA" id="ARBA00005375"/>
    </source>
</evidence>
<dbReference type="Proteomes" id="UP000019118">
    <property type="component" value="Unassembled WGS sequence"/>
</dbReference>
<keyword evidence="7" id="KW-0325">Glycoprotein</keyword>
<dbReference type="KEGG" id="dpa:109544009"/>
<evidence type="ECO:0000256" key="4">
    <source>
        <dbReference type="ARBA" id="ARBA00022729"/>
    </source>
</evidence>
<dbReference type="GO" id="GO:0003993">
    <property type="term" value="F:acid phosphatase activity"/>
    <property type="evidence" value="ECO:0007669"/>
    <property type="project" value="UniProtKB-EC"/>
</dbReference>
<dbReference type="SUPFAM" id="SSF53254">
    <property type="entry name" value="Phosphoglycerate mutase-like"/>
    <property type="match status" value="1"/>
</dbReference>
<sequence length="385" mass="44325">MMWLRLLTAFALAALCGAAAPYKEEDDLKAVIVLYRHGDRSPLSSWPNDVYFTNTSLWPDGYGQLNNMGKQRHYQLGKWFRERYDGFLPRKYNYHDIYVRSTDVDRTLMSAASNLAGLYPPEGDQIWNENLLWQPIPIHTTPEDLDPVLTTKVECASYDELFEEFKNSSAYTSLSSGLSDLFQNISALTGYDVNELEVSSFSGLFSTITIYRHYNLTLPAWTEEYWPVIKYWAAKKGQWHTNTTELSRLRVGPFFDYILGHLDSIERNSSTATEHLKGPRQQLLQLTDKVTQKFLMLSAHDTTVADVTNAMRVYVDAVPEFCSTVIWELKTGRTGSYVNMYFKNSTHFTELILPDCKFNCPYDDYVRLLEPITLSAEEWAEKCNS</sequence>
<evidence type="ECO:0000256" key="8">
    <source>
        <dbReference type="SAM" id="SignalP"/>
    </source>
</evidence>
<evidence type="ECO:0000256" key="1">
    <source>
        <dbReference type="ARBA" id="ARBA00000032"/>
    </source>
</evidence>
<dbReference type="AlphaFoldDB" id="A0AAR5Q8L7"/>
<dbReference type="Pfam" id="PF00328">
    <property type="entry name" value="His_Phos_2"/>
    <property type="match status" value="1"/>
</dbReference>
<evidence type="ECO:0000256" key="6">
    <source>
        <dbReference type="ARBA" id="ARBA00023157"/>
    </source>
</evidence>
<keyword evidence="4 8" id="KW-0732">Signal</keyword>
<dbReference type="PANTHER" id="PTHR11567:SF211">
    <property type="entry name" value="PROSTATIC ACID PHOSPHATASE"/>
    <property type="match status" value="1"/>
</dbReference>
<name>A0AAR5Q8L7_DENPD</name>
<dbReference type="EC" id="3.1.3.2" evidence="3"/>
<dbReference type="InterPro" id="IPR000560">
    <property type="entry name" value="His_Pase_clade-2"/>
</dbReference>
<comment type="catalytic activity">
    <reaction evidence="1">
        <text>a phosphate monoester + H2O = an alcohol + phosphate</text>
        <dbReference type="Rhea" id="RHEA:15017"/>
        <dbReference type="ChEBI" id="CHEBI:15377"/>
        <dbReference type="ChEBI" id="CHEBI:30879"/>
        <dbReference type="ChEBI" id="CHEBI:43474"/>
        <dbReference type="ChEBI" id="CHEBI:67140"/>
        <dbReference type="EC" id="3.1.3.2"/>
    </reaction>
</comment>
<evidence type="ECO:0000313" key="9">
    <source>
        <dbReference type="EnsemblMetazoa" id="XP_019769540.1"/>
    </source>
</evidence>
<dbReference type="InterPro" id="IPR050645">
    <property type="entry name" value="Histidine_acid_phosphatase"/>
</dbReference>
<reference evidence="10" key="1">
    <citation type="journal article" date="2013" name="Genome Biol.">
        <title>Draft genome of the mountain pine beetle, Dendroctonus ponderosae Hopkins, a major forest pest.</title>
        <authorList>
            <person name="Keeling C.I."/>
            <person name="Yuen M.M."/>
            <person name="Liao N.Y."/>
            <person name="Docking T.R."/>
            <person name="Chan S.K."/>
            <person name="Taylor G.A."/>
            <person name="Palmquist D.L."/>
            <person name="Jackman S.D."/>
            <person name="Nguyen A."/>
            <person name="Li M."/>
            <person name="Henderson H."/>
            <person name="Janes J.K."/>
            <person name="Zhao Y."/>
            <person name="Pandoh P."/>
            <person name="Moore R."/>
            <person name="Sperling F.A."/>
            <person name="Huber D.P."/>
            <person name="Birol I."/>
            <person name="Jones S.J."/>
            <person name="Bohlmann J."/>
        </authorList>
    </citation>
    <scope>NUCLEOTIDE SEQUENCE</scope>
</reference>
<dbReference type="CDD" id="cd07061">
    <property type="entry name" value="HP_HAP_like"/>
    <property type="match status" value="1"/>
</dbReference>
<dbReference type="PANTHER" id="PTHR11567">
    <property type="entry name" value="ACID PHOSPHATASE-RELATED"/>
    <property type="match status" value="1"/>
</dbReference>
<evidence type="ECO:0000256" key="5">
    <source>
        <dbReference type="ARBA" id="ARBA00022801"/>
    </source>
</evidence>
<dbReference type="Gene3D" id="3.40.50.1240">
    <property type="entry name" value="Phosphoglycerate mutase-like"/>
    <property type="match status" value="1"/>
</dbReference>
<accession>A0AAR5Q8L7</accession>